<keyword evidence="2" id="KW-1185">Reference proteome</keyword>
<proteinExistence type="predicted"/>
<dbReference type="AlphaFoldDB" id="A0AAQ3KL91"/>
<evidence type="ECO:0000313" key="2">
    <source>
        <dbReference type="Proteomes" id="UP001327560"/>
    </source>
</evidence>
<name>A0AAQ3KL91_9LILI</name>
<evidence type="ECO:0000313" key="1">
    <source>
        <dbReference type="EMBL" id="WOL07907.1"/>
    </source>
</evidence>
<sequence length="104" mass="11839">MTRKNNFSAREHDVTSPRYISVPPPTAMLISLHSFSPSPLPCHAYSLAHSITMRREAASRYVHNNLNKVMQERKKARKKFDQLSLFLPFLSHHSIIPQQGASSP</sequence>
<accession>A0AAQ3KL91</accession>
<reference evidence="1 2" key="1">
    <citation type="submission" date="2023-10" db="EMBL/GenBank/DDBJ databases">
        <title>Chromosome-scale genome assembly provides insights into flower coloration mechanisms of Canna indica.</title>
        <authorList>
            <person name="Li C."/>
        </authorList>
    </citation>
    <scope>NUCLEOTIDE SEQUENCE [LARGE SCALE GENOMIC DNA]</scope>
    <source>
        <tissue evidence="1">Flower</tissue>
    </source>
</reference>
<gene>
    <name evidence="1" type="ORF">Cni_G16657</name>
</gene>
<dbReference type="EMBL" id="CP136894">
    <property type="protein sequence ID" value="WOL07907.1"/>
    <property type="molecule type" value="Genomic_DNA"/>
</dbReference>
<protein>
    <submittedName>
        <fullName evidence="1">Uncharacterized protein</fullName>
    </submittedName>
</protein>
<dbReference type="Proteomes" id="UP001327560">
    <property type="component" value="Chromosome 5"/>
</dbReference>
<organism evidence="1 2">
    <name type="scientific">Canna indica</name>
    <name type="common">Indian-shot</name>
    <dbReference type="NCBI Taxonomy" id="4628"/>
    <lineage>
        <taxon>Eukaryota</taxon>
        <taxon>Viridiplantae</taxon>
        <taxon>Streptophyta</taxon>
        <taxon>Embryophyta</taxon>
        <taxon>Tracheophyta</taxon>
        <taxon>Spermatophyta</taxon>
        <taxon>Magnoliopsida</taxon>
        <taxon>Liliopsida</taxon>
        <taxon>Zingiberales</taxon>
        <taxon>Cannaceae</taxon>
        <taxon>Canna</taxon>
    </lineage>
</organism>